<reference evidence="2 3" key="1">
    <citation type="submission" date="2023-12" db="EMBL/GenBank/DDBJ databases">
        <title>Blastococcus brunescens sp. nov., an actonobacterium isolated from sandstone collected in sahara desert.</title>
        <authorList>
            <person name="Gtari M."/>
            <person name="Ghodhbane F."/>
        </authorList>
    </citation>
    <scope>NUCLEOTIDE SEQUENCE [LARGE SCALE GENOMIC DNA]</scope>
    <source>
        <strain evidence="2 3">BMG 8361</strain>
    </source>
</reference>
<evidence type="ECO:0000313" key="2">
    <source>
        <dbReference type="EMBL" id="WRL63442.1"/>
    </source>
</evidence>
<keyword evidence="3" id="KW-1185">Reference proteome</keyword>
<dbReference type="Proteomes" id="UP001324287">
    <property type="component" value="Chromosome"/>
</dbReference>
<feature type="compositionally biased region" description="Basic and acidic residues" evidence="1">
    <location>
        <begin position="33"/>
        <end position="52"/>
    </location>
</feature>
<feature type="region of interest" description="Disordered" evidence="1">
    <location>
        <begin position="1"/>
        <end position="61"/>
    </location>
</feature>
<organism evidence="2 3">
    <name type="scientific">Blastococcus brunescens</name>
    <dbReference type="NCBI Taxonomy" id="1564165"/>
    <lineage>
        <taxon>Bacteria</taxon>
        <taxon>Bacillati</taxon>
        <taxon>Actinomycetota</taxon>
        <taxon>Actinomycetes</taxon>
        <taxon>Geodermatophilales</taxon>
        <taxon>Geodermatophilaceae</taxon>
        <taxon>Blastococcus</taxon>
    </lineage>
</organism>
<sequence length="101" mass="11045">MLLQQPLRLGPEVPGAEAGRFHADVEGGAGELVDDRQDVGRRRPEPADDDHGAVPGIESAEVRRLPGEGVQSFVERAQLVRGRLDAEFLRRERAVGQQAVR</sequence>
<name>A0ABZ1AXZ6_9ACTN</name>
<dbReference type="EMBL" id="CP141261">
    <property type="protein sequence ID" value="WRL63442.1"/>
    <property type="molecule type" value="Genomic_DNA"/>
</dbReference>
<protein>
    <submittedName>
        <fullName evidence="2">Uncharacterized protein</fullName>
    </submittedName>
</protein>
<proteinExistence type="predicted"/>
<dbReference type="RefSeq" id="WP_324274777.1">
    <property type="nucleotide sequence ID" value="NZ_CP141261.1"/>
</dbReference>
<gene>
    <name evidence="2" type="ORF">U6N30_27555</name>
</gene>
<evidence type="ECO:0000256" key="1">
    <source>
        <dbReference type="SAM" id="MobiDB-lite"/>
    </source>
</evidence>
<evidence type="ECO:0000313" key="3">
    <source>
        <dbReference type="Proteomes" id="UP001324287"/>
    </source>
</evidence>
<accession>A0ABZ1AXZ6</accession>